<name>K0EU47_NOCB7</name>
<evidence type="ECO:0000256" key="2">
    <source>
        <dbReference type="ARBA" id="ARBA00023125"/>
    </source>
</evidence>
<dbReference type="PANTHER" id="PTHR47506:SF1">
    <property type="entry name" value="HTH-TYPE TRANSCRIPTIONAL REGULATOR YJDC"/>
    <property type="match status" value="1"/>
</dbReference>
<dbReference type="Gene3D" id="1.10.357.10">
    <property type="entry name" value="Tetracycline Repressor, domain 2"/>
    <property type="match status" value="1"/>
</dbReference>
<dbReference type="InterPro" id="IPR001647">
    <property type="entry name" value="HTH_TetR"/>
</dbReference>
<keyword evidence="2 4" id="KW-0238">DNA-binding</keyword>
<evidence type="ECO:0000313" key="7">
    <source>
        <dbReference type="Proteomes" id="UP000006304"/>
    </source>
</evidence>
<feature type="domain" description="HTH tetR-type" evidence="5">
    <location>
        <begin position="10"/>
        <end position="70"/>
    </location>
</feature>
<proteinExistence type="predicted"/>
<dbReference type="Pfam" id="PF16925">
    <property type="entry name" value="TetR_C_13"/>
    <property type="match status" value="1"/>
</dbReference>
<organism evidence="6 7">
    <name type="scientific">Nocardia brasiliensis (strain ATCC 700358 / HUJEG-1)</name>
    <dbReference type="NCBI Taxonomy" id="1133849"/>
    <lineage>
        <taxon>Bacteria</taxon>
        <taxon>Bacillati</taxon>
        <taxon>Actinomycetota</taxon>
        <taxon>Actinomycetes</taxon>
        <taxon>Mycobacteriales</taxon>
        <taxon>Nocardiaceae</taxon>
        <taxon>Nocardia</taxon>
    </lineage>
</organism>
<dbReference type="GO" id="GO:0003677">
    <property type="term" value="F:DNA binding"/>
    <property type="evidence" value="ECO:0007669"/>
    <property type="project" value="UniProtKB-UniRule"/>
</dbReference>
<dbReference type="EMBL" id="CP003876">
    <property type="protein sequence ID" value="AFU00395.1"/>
    <property type="molecule type" value="Genomic_DNA"/>
</dbReference>
<dbReference type="InterPro" id="IPR011075">
    <property type="entry name" value="TetR_C"/>
</dbReference>
<dbReference type="KEGG" id="nbr:O3I_012170"/>
<dbReference type="Pfam" id="PF00440">
    <property type="entry name" value="TetR_N"/>
    <property type="match status" value="1"/>
</dbReference>
<keyword evidence="1" id="KW-0805">Transcription regulation</keyword>
<dbReference type="SUPFAM" id="SSF46689">
    <property type="entry name" value="Homeodomain-like"/>
    <property type="match status" value="1"/>
</dbReference>
<reference evidence="6 7" key="1">
    <citation type="journal article" date="2012" name="J. Bacteriol.">
        <title>Complete genome sequence of Nocardia brasiliensis HUJEG-1.</title>
        <authorList>
            <person name="Vera-Cabrera L."/>
            <person name="Ortiz-Lopez R."/>
            <person name="Elizondo-Gonzalez R."/>
            <person name="Perez-Maya A.A."/>
            <person name="Ocampo-Candiani J."/>
        </authorList>
    </citation>
    <scope>NUCLEOTIDE SEQUENCE [LARGE SCALE GENOMIC DNA]</scope>
    <source>
        <strain evidence="7">ATCC 700358</strain>
    </source>
</reference>
<keyword evidence="7" id="KW-1185">Reference proteome</keyword>
<dbReference type="InterPro" id="IPR036271">
    <property type="entry name" value="Tet_transcr_reg_TetR-rel_C_sf"/>
</dbReference>
<keyword evidence="3" id="KW-0804">Transcription</keyword>
<evidence type="ECO:0000259" key="5">
    <source>
        <dbReference type="PROSITE" id="PS50977"/>
    </source>
</evidence>
<dbReference type="PANTHER" id="PTHR47506">
    <property type="entry name" value="TRANSCRIPTIONAL REGULATORY PROTEIN"/>
    <property type="match status" value="1"/>
</dbReference>
<gene>
    <name evidence="6" type="ORF">O3I_012170</name>
</gene>
<dbReference type="Proteomes" id="UP000006304">
    <property type="component" value="Chromosome"/>
</dbReference>
<evidence type="ECO:0000256" key="4">
    <source>
        <dbReference type="PROSITE-ProRule" id="PRU00335"/>
    </source>
</evidence>
<evidence type="ECO:0000256" key="1">
    <source>
        <dbReference type="ARBA" id="ARBA00023015"/>
    </source>
</evidence>
<dbReference type="STRING" id="1133849.O3I_012170"/>
<evidence type="ECO:0000313" key="6">
    <source>
        <dbReference type="EMBL" id="AFU00395.1"/>
    </source>
</evidence>
<protein>
    <submittedName>
        <fullName evidence="6">TetR family transcriptional regulator</fullName>
    </submittedName>
</protein>
<accession>K0EU47</accession>
<dbReference type="AlphaFoldDB" id="K0EU47"/>
<dbReference type="SUPFAM" id="SSF48498">
    <property type="entry name" value="Tetracyclin repressor-like, C-terminal domain"/>
    <property type="match status" value="1"/>
</dbReference>
<dbReference type="PROSITE" id="PS50977">
    <property type="entry name" value="HTH_TETR_2"/>
    <property type="match status" value="1"/>
</dbReference>
<evidence type="ECO:0000256" key="3">
    <source>
        <dbReference type="ARBA" id="ARBA00023163"/>
    </source>
</evidence>
<dbReference type="InterPro" id="IPR009057">
    <property type="entry name" value="Homeodomain-like_sf"/>
</dbReference>
<sequence>MPKGMTAKGEATRARLVAGAAEVVMARGISDVTLDDVCAQTGTSKSQLFHYFPGGKEELFVAVAQQEAERVLDGIAARMNPLTSWAAWEQWRAQLLGEFDSRGGDCPLRVLVNQIAPASEGARAVVVELIAHWQAHLRAGIEYMQASGELDAGVDADRMASAILSAVHGGVVMMMLGRTRVPLEAAMDMALGYLRSAAARP</sequence>
<feature type="DNA-binding region" description="H-T-H motif" evidence="4">
    <location>
        <begin position="33"/>
        <end position="52"/>
    </location>
</feature>
<dbReference type="HOGENOM" id="CLU_069356_28_1_11"/>
<dbReference type="eggNOG" id="COG1309">
    <property type="taxonomic scope" value="Bacteria"/>
</dbReference>